<evidence type="ECO:0000313" key="3">
    <source>
        <dbReference type="EMBL" id="MCP2308959.1"/>
    </source>
</evidence>
<evidence type="ECO:0000313" key="4">
    <source>
        <dbReference type="Proteomes" id="UP001206483"/>
    </source>
</evidence>
<dbReference type="InterPro" id="IPR050583">
    <property type="entry name" value="Mycobacterial_A85_antigen"/>
</dbReference>
<dbReference type="InterPro" id="IPR029058">
    <property type="entry name" value="AB_hydrolase_fold"/>
</dbReference>
<dbReference type="InterPro" id="IPR000801">
    <property type="entry name" value="Esterase-like"/>
</dbReference>
<evidence type="ECO:0000256" key="1">
    <source>
        <dbReference type="SAM" id="MobiDB-lite"/>
    </source>
</evidence>
<evidence type="ECO:0000256" key="2">
    <source>
        <dbReference type="SAM" id="Phobius"/>
    </source>
</evidence>
<proteinExistence type="predicted"/>
<keyword evidence="3" id="KW-0378">Hydrolase</keyword>
<protein>
    <submittedName>
        <fullName evidence="3">S-formylglutathione hydrolase FrmB</fullName>
    </submittedName>
</protein>
<dbReference type="EMBL" id="JAMZDX010000002">
    <property type="protein sequence ID" value="MCP2308959.1"/>
    <property type="molecule type" value="Genomic_DNA"/>
</dbReference>
<dbReference type="RefSeq" id="WP_253795884.1">
    <property type="nucleotide sequence ID" value="NZ_BAAAUB010000061.1"/>
</dbReference>
<keyword evidence="4" id="KW-1185">Reference proteome</keyword>
<keyword evidence="2" id="KW-0812">Transmembrane</keyword>
<keyword evidence="2" id="KW-1133">Transmembrane helix</keyword>
<organism evidence="3 4">
    <name type="scientific">Kitasatospora paracochleata</name>
    <dbReference type="NCBI Taxonomy" id="58354"/>
    <lineage>
        <taxon>Bacteria</taxon>
        <taxon>Bacillati</taxon>
        <taxon>Actinomycetota</taxon>
        <taxon>Actinomycetes</taxon>
        <taxon>Kitasatosporales</taxon>
        <taxon>Streptomycetaceae</taxon>
        <taxon>Kitasatospora</taxon>
    </lineage>
</organism>
<dbReference type="Pfam" id="PF00756">
    <property type="entry name" value="Esterase"/>
    <property type="match status" value="1"/>
</dbReference>
<feature type="transmembrane region" description="Helical" evidence="2">
    <location>
        <begin position="37"/>
        <end position="56"/>
    </location>
</feature>
<dbReference type="PANTHER" id="PTHR48098:SF1">
    <property type="entry name" value="DIACYLGLYCEROL ACYLTRANSFERASE_MYCOLYLTRANSFERASE AG85A"/>
    <property type="match status" value="1"/>
</dbReference>
<accession>A0ABT1IV48</accession>
<name>A0ABT1IV48_9ACTN</name>
<gene>
    <name evidence="3" type="ORF">FHR36_002083</name>
</gene>
<comment type="caution">
    <text evidence="3">The sequence shown here is derived from an EMBL/GenBank/DDBJ whole genome shotgun (WGS) entry which is preliminary data.</text>
</comment>
<keyword evidence="2" id="KW-0472">Membrane</keyword>
<reference evidence="3 4" key="1">
    <citation type="submission" date="2022-06" db="EMBL/GenBank/DDBJ databases">
        <title>Sequencing the genomes of 1000 actinobacteria strains.</title>
        <authorList>
            <person name="Klenk H.-P."/>
        </authorList>
    </citation>
    <scope>NUCLEOTIDE SEQUENCE [LARGE SCALE GENOMIC DNA]</scope>
    <source>
        <strain evidence="3 4">DSM 41656</strain>
    </source>
</reference>
<feature type="region of interest" description="Disordered" evidence="1">
    <location>
        <begin position="1"/>
        <end position="31"/>
    </location>
</feature>
<sequence>MDGVTQQQRGTDEPAPDDGNGSEGTKAPRQSVGRRRFLGALAVAGVGALAVGGAVVEDVLPGGPRLRRAIGMTGPDGTLPAVTPGQVRTLTVASAARGRDVKLIVMDPPGTPAAGLPVCLALHGRGGTAQTMVDVGLPQFLAAGVAAGVAPFRIVAVDGGDASYWHRRTAGDDPMAMLTGELPGWLRKQGLPEPSLALGISMGGSGALQYARARQGGLGRVALLSPALFRAWGDARPLDAYQDEADWREHEPLLHLDRPTAGRIGVWCGTEDPFCPAARTLTDRAAVARFPRGAHTDGFWKRVLPEAVDFLGRA</sequence>
<dbReference type="Gene3D" id="3.40.50.1820">
    <property type="entry name" value="alpha/beta hydrolase"/>
    <property type="match status" value="1"/>
</dbReference>
<dbReference type="PANTHER" id="PTHR48098">
    <property type="entry name" value="ENTEROCHELIN ESTERASE-RELATED"/>
    <property type="match status" value="1"/>
</dbReference>
<dbReference type="SUPFAM" id="SSF53474">
    <property type="entry name" value="alpha/beta-Hydrolases"/>
    <property type="match status" value="1"/>
</dbReference>
<dbReference type="Proteomes" id="UP001206483">
    <property type="component" value="Unassembled WGS sequence"/>
</dbReference>
<dbReference type="GO" id="GO:0016787">
    <property type="term" value="F:hydrolase activity"/>
    <property type="evidence" value="ECO:0007669"/>
    <property type="project" value="UniProtKB-KW"/>
</dbReference>